<keyword evidence="2" id="KW-1185">Reference proteome</keyword>
<dbReference type="Proteomes" id="UP001196413">
    <property type="component" value="Unassembled WGS sequence"/>
</dbReference>
<name>A0AAD5N1X4_PARTN</name>
<reference evidence="1" key="1">
    <citation type="submission" date="2021-06" db="EMBL/GenBank/DDBJ databases">
        <title>Parelaphostrongylus tenuis whole genome reference sequence.</title>
        <authorList>
            <person name="Garwood T.J."/>
            <person name="Larsen P.A."/>
            <person name="Fountain-Jones N.M."/>
            <person name="Garbe J.R."/>
            <person name="Macchietto M.G."/>
            <person name="Kania S.A."/>
            <person name="Gerhold R.W."/>
            <person name="Richards J.E."/>
            <person name="Wolf T.M."/>
        </authorList>
    </citation>
    <scope>NUCLEOTIDE SEQUENCE</scope>
    <source>
        <strain evidence="1">MNPRO001-30</strain>
        <tissue evidence="1">Meninges</tissue>
    </source>
</reference>
<comment type="caution">
    <text evidence="1">The sequence shown here is derived from an EMBL/GenBank/DDBJ whole genome shotgun (WGS) entry which is preliminary data.</text>
</comment>
<proteinExistence type="predicted"/>
<dbReference type="AlphaFoldDB" id="A0AAD5N1X4"/>
<protein>
    <submittedName>
        <fullName evidence="1">Uncharacterized protein</fullName>
    </submittedName>
</protein>
<organism evidence="1 2">
    <name type="scientific">Parelaphostrongylus tenuis</name>
    <name type="common">Meningeal worm</name>
    <dbReference type="NCBI Taxonomy" id="148309"/>
    <lineage>
        <taxon>Eukaryota</taxon>
        <taxon>Metazoa</taxon>
        <taxon>Ecdysozoa</taxon>
        <taxon>Nematoda</taxon>
        <taxon>Chromadorea</taxon>
        <taxon>Rhabditida</taxon>
        <taxon>Rhabditina</taxon>
        <taxon>Rhabditomorpha</taxon>
        <taxon>Strongyloidea</taxon>
        <taxon>Metastrongylidae</taxon>
        <taxon>Parelaphostrongylus</taxon>
    </lineage>
</organism>
<accession>A0AAD5N1X4</accession>
<gene>
    <name evidence="1" type="ORF">KIN20_016409</name>
</gene>
<sequence>MLSDPDTKVPTLKVLVQMTETQHRQLGLALRHTFFKIAFLPSPTSSRSQMTKVVRDAHLWDYNSPQNLVFHELLFYFSDLPRSELMSVVTTFCVLVCENKFRQQAWSLARSLLTSQMGHRYEA</sequence>
<evidence type="ECO:0000313" key="1">
    <source>
        <dbReference type="EMBL" id="KAJ1358099.1"/>
    </source>
</evidence>
<evidence type="ECO:0000313" key="2">
    <source>
        <dbReference type="Proteomes" id="UP001196413"/>
    </source>
</evidence>
<dbReference type="EMBL" id="JAHQIW010003295">
    <property type="protein sequence ID" value="KAJ1358099.1"/>
    <property type="molecule type" value="Genomic_DNA"/>
</dbReference>